<dbReference type="EMBL" id="FUZU01000003">
    <property type="protein sequence ID" value="SKC84153.1"/>
    <property type="molecule type" value="Genomic_DNA"/>
</dbReference>
<protein>
    <submittedName>
        <fullName evidence="5">Outer membrane protein, YaiO family</fullName>
    </submittedName>
</protein>
<evidence type="ECO:0000256" key="3">
    <source>
        <dbReference type="SAM" id="SignalP"/>
    </source>
</evidence>
<proteinExistence type="predicted"/>
<dbReference type="Gene3D" id="1.25.40.10">
    <property type="entry name" value="Tetratricopeptide repeat domain"/>
    <property type="match status" value="1"/>
</dbReference>
<reference evidence="5 6" key="1">
    <citation type="submission" date="2017-02" db="EMBL/GenBank/DDBJ databases">
        <authorList>
            <person name="Peterson S.W."/>
        </authorList>
    </citation>
    <scope>NUCLEOTIDE SEQUENCE [LARGE SCALE GENOMIC DNA]</scope>
    <source>
        <strain evidence="5 6">DSM 25262</strain>
    </source>
</reference>
<feature type="domain" description="YaiO beta-barrel" evidence="4">
    <location>
        <begin position="183"/>
        <end position="353"/>
    </location>
</feature>
<dbReference type="PANTHER" id="PTHR44943">
    <property type="entry name" value="CELLULOSE SYNTHASE OPERON PROTEIN C"/>
    <property type="match status" value="1"/>
</dbReference>
<dbReference type="NCBIfam" id="TIGR04390">
    <property type="entry name" value="OMP_YaiO_dom"/>
    <property type="match status" value="1"/>
</dbReference>
<dbReference type="Pfam" id="PF14559">
    <property type="entry name" value="TPR_19"/>
    <property type="match status" value="1"/>
</dbReference>
<name>A0A1T5M7S0_9BACT</name>
<feature type="signal peptide" evidence="3">
    <location>
        <begin position="1"/>
        <end position="22"/>
    </location>
</feature>
<organism evidence="5 6">
    <name type="scientific">Ohtaekwangia koreensis</name>
    <dbReference type="NCBI Taxonomy" id="688867"/>
    <lineage>
        <taxon>Bacteria</taxon>
        <taxon>Pseudomonadati</taxon>
        <taxon>Bacteroidota</taxon>
        <taxon>Cytophagia</taxon>
        <taxon>Cytophagales</taxon>
        <taxon>Fulvivirgaceae</taxon>
        <taxon>Ohtaekwangia</taxon>
    </lineage>
</organism>
<dbReference type="STRING" id="688867.SAMN05660236_4687"/>
<dbReference type="Proteomes" id="UP000190961">
    <property type="component" value="Unassembled WGS sequence"/>
</dbReference>
<evidence type="ECO:0000259" key="4">
    <source>
        <dbReference type="Pfam" id="PF19413"/>
    </source>
</evidence>
<dbReference type="InterPro" id="IPR011990">
    <property type="entry name" value="TPR-like_helical_dom_sf"/>
</dbReference>
<evidence type="ECO:0000313" key="5">
    <source>
        <dbReference type="EMBL" id="SKC84153.1"/>
    </source>
</evidence>
<feature type="chain" id="PRO_5012482278" evidence="3">
    <location>
        <begin position="23"/>
        <end position="421"/>
    </location>
</feature>
<dbReference type="PANTHER" id="PTHR44943:SF8">
    <property type="entry name" value="TPR REPEAT-CONTAINING PROTEIN MJ0263"/>
    <property type="match status" value="1"/>
</dbReference>
<dbReference type="InterPro" id="IPR030887">
    <property type="entry name" value="Beta-barrel_YaiO"/>
</dbReference>
<evidence type="ECO:0000256" key="1">
    <source>
        <dbReference type="ARBA" id="ARBA00022737"/>
    </source>
</evidence>
<keyword evidence="3" id="KW-0732">Signal</keyword>
<evidence type="ECO:0000256" key="2">
    <source>
        <dbReference type="ARBA" id="ARBA00022803"/>
    </source>
</evidence>
<keyword evidence="6" id="KW-1185">Reference proteome</keyword>
<accession>A0A1T5M7S0</accession>
<keyword evidence="1" id="KW-0677">Repeat</keyword>
<evidence type="ECO:0000313" key="6">
    <source>
        <dbReference type="Proteomes" id="UP000190961"/>
    </source>
</evidence>
<dbReference type="RefSeq" id="WP_079689187.1">
    <property type="nucleotide sequence ID" value="NZ_FUZU01000003.1"/>
</dbReference>
<dbReference type="AlphaFoldDB" id="A0A1T5M7S0"/>
<dbReference type="Pfam" id="PF19413">
    <property type="entry name" value="YaiO"/>
    <property type="match status" value="1"/>
</dbReference>
<dbReference type="OrthoDB" id="742239at2"/>
<keyword evidence="2" id="KW-0802">TPR repeat</keyword>
<sequence length="421" mass="48268">MASPKCFIYYMLCMLTAFSSTAQEWKALGVDELFEKARQTAFDGKREEARTMLITILERAPDYTDVRIFLARTYAWDEQRAQARKELQTVLAKSPSHEDALNALTDVEMWDDNFAQALTVVNTGLSYYPNSEDLLYKKARILKSLDQPEEAQRVLNHLLSINPAHTKGLELSEDFRLARMKYTAGVSYDLDLFSRTYNPAHSLAVQLARANRWGSSIIRLNYAHRFSSNGIQPEIDLYPRIVQGVYAYLNYGYSDSDLFPQHRFGAEVFTKLPLSFEASAGLRHLYFGTTSKVTIYTGSIGWYYKSYWFSFRPYITPGEPGTSFSSTLTVRKYFKDADNYIGLTGGYGFSPDDRRIQSSTGLSADRIYILKSQRVGFAWQKTLKRNFILNISLGLSRQELSFDEGKYVWITNTVVGLRKRF</sequence>
<dbReference type="InterPro" id="IPR051685">
    <property type="entry name" value="Ycf3/AcsC/BcsC/TPR_MFPF"/>
</dbReference>
<dbReference type="SUPFAM" id="SSF48452">
    <property type="entry name" value="TPR-like"/>
    <property type="match status" value="1"/>
</dbReference>
<gene>
    <name evidence="5" type="ORF">SAMN05660236_4687</name>
</gene>